<dbReference type="Proteomes" id="UP000612956">
    <property type="component" value="Unassembled WGS sequence"/>
</dbReference>
<sequence length="209" mass="21728">MHINVYADSSLGRFVGALAITVTALVATGCGGTVEGRAQPALDVVPATTASKAPTTSKPKPTTSRVQPTKQGGKTDFQANVGDCVNLGGTPENATIEKASCGSRSSNYKVIGKAKTSSACISDADQYYYETLDNVETGAICLDIDWVIGGCMDMSGTVVAVRMECNATSTKGVKVVSIEKNATDVDACPVADTGYIYDQRHIVVCTTDV</sequence>
<dbReference type="AlphaFoldDB" id="A0A917QJZ8"/>
<accession>A0A917QJZ8</accession>
<proteinExistence type="predicted"/>
<reference evidence="2" key="2">
    <citation type="submission" date="2020-09" db="EMBL/GenBank/DDBJ databases">
        <authorList>
            <person name="Sun Q."/>
            <person name="Zhou Y."/>
        </authorList>
    </citation>
    <scope>NUCLEOTIDE SEQUENCE</scope>
    <source>
        <strain evidence="2">CGMCC 4.7278</strain>
    </source>
</reference>
<evidence type="ECO:0000313" key="2">
    <source>
        <dbReference type="EMBL" id="GGK54356.1"/>
    </source>
</evidence>
<evidence type="ECO:0000313" key="3">
    <source>
        <dbReference type="Proteomes" id="UP000612956"/>
    </source>
</evidence>
<feature type="compositionally biased region" description="Low complexity" evidence="1">
    <location>
        <begin position="48"/>
        <end position="64"/>
    </location>
</feature>
<name>A0A917QJZ8_9NOCA</name>
<dbReference type="EMBL" id="BMMW01000002">
    <property type="protein sequence ID" value="GGK54356.1"/>
    <property type="molecule type" value="Genomic_DNA"/>
</dbReference>
<reference evidence="2" key="1">
    <citation type="journal article" date="2014" name="Int. J. Syst. Evol. Microbiol.">
        <title>Complete genome sequence of Corynebacterium casei LMG S-19264T (=DSM 44701T), isolated from a smear-ripened cheese.</title>
        <authorList>
            <consortium name="US DOE Joint Genome Institute (JGI-PGF)"/>
            <person name="Walter F."/>
            <person name="Albersmeier A."/>
            <person name="Kalinowski J."/>
            <person name="Ruckert C."/>
        </authorList>
    </citation>
    <scope>NUCLEOTIDE SEQUENCE</scope>
    <source>
        <strain evidence="2">CGMCC 4.7278</strain>
    </source>
</reference>
<comment type="caution">
    <text evidence="2">The sequence shown here is derived from an EMBL/GenBank/DDBJ whole genome shotgun (WGS) entry which is preliminary data.</text>
</comment>
<feature type="region of interest" description="Disordered" evidence="1">
    <location>
        <begin position="48"/>
        <end position="72"/>
    </location>
</feature>
<evidence type="ECO:0000256" key="1">
    <source>
        <dbReference type="SAM" id="MobiDB-lite"/>
    </source>
</evidence>
<organism evidence="2 3">
    <name type="scientific">Nocardia camponoti</name>
    <dbReference type="NCBI Taxonomy" id="1616106"/>
    <lineage>
        <taxon>Bacteria</taxon>
        <taxon>Bacillati</taxon>
        <taxon>Actinomycetota</taxon>
        <taxon>Actinomycetes</taxon>
        <taxon>Mycobacteriales</taxon>
        <taxon>Nocardiaceae</taxon>
        <taxon>Nocardia</taxon>
    </lineage>
</organism>
<gene>
    <name evidence="2" type="ORF">GCM10011591_27700</name>
</gene>
<protein>
    <recommendedName>
        <fullName evidence="4">LppU protein</fullName>
    </recommendedName>
</protein>
<evidence type="ECO:0008006" key="4">
    <source>
        <dbReference type="Google" id="ProtNLM"/>
    </source>
</evidence>
<keyword evidence="3" id="KW-1185">Reference proteome</keyword>